<dbReference type="InterPro" id="IPR050432">
    <property type="entry name" value="FAD-linked_Oxidoreductases_BP"/>
</dbReference>
<dbReference type="GO" id="GO:0071949">
    <property type="term" value="F:FAD binding"/>
    <property type="evidence" value="ECO:0007669"/>
    <property type="project" value="InterPro"/>
</dbReference>
<dbReference type="GO" id="GO:0016491">
    <property type="term" value="F:oxidoreductase activity"/>
    <property type="evidence" value="ECO:0007669"/>
    <property type="project" value="UniProtKB-KW"/>
</dbReference>
<dbReference type="Gene3D" id="3.30.465.10">
    <property type="match status" value="2"/>
</dbReference>
<protein>
    <submittedName>
        <fullName evidence="5">Isoamyl alcohol oxidase</fullName>
    </submittedName>
</protein>
<dbReference type="InterPro" id="IPR036318">
    <property type="entry name" value="FAD-bd_PCMH-like_sf"/>
</dbReference>
<organism evidence="5 6">
    <name type="scientific">Akanthomyces lecanii RCEF 1005</name>
    <dbReference type="NCBI Taxonomy" id="1081108"/>
    <lineage>
        <taxon>Eukaryota</taxon>
        <taxon>Fungi</taxon>
        <taxon>Dikarya</taxon>
        <taxon>Ascomycota</taxon>
        <taxon>Pezizomycotina</taxon>
        <taxon>Sordariomycetes</taxon>
        <taxon>Hypocreomycetidae</taxon>
        <taxon>Hypocreales</taxon>
        <taxon>Cordycipitaceae</taxon>
        <taxon>Akanthomyces</taxon>
        <taxon>Cordyceps confragosa</taxon>
    </lineage>
</organism>
<accession>A0A162LFN0</accession>
<keyword evidence="6" id="KW-1185">Reference proteome</keyword>
<dbReference type="OrthoDB" id="9983560at2759"/>
<dbReference type="PANTHER" id="PTHR13878:SF91">
    <property type="entry name" value="FAD BINDING DOMAIN PROTEIN (AFU_ORTHOLOGUE AFUA_6G12070)-RELATED"/>
    <property type="match status" value="1"/>
</dbReference>
<keyword evidence="3" id="KW-0732">Signal</keyword>
<dbReference type="Proteomes" id="UP000076881">
    <property type="component" value="Unassembled WGS sequence"/>
</dbReference>
<dbReference type="SUPFAM" id="SSF56176">
    <property type="entry name" value="FAD-binding/transporter-associated domain-like"/>
    <property type="match status" value="1"/>
</dbReference>
<evidence type="ECO:0000256" key="1">
    <source>
        <dbReference type="ARBA" id="ARBA00005466"/>
    </source>
</evidence>
<dbReference type="PROSITE" id="PS51387">
    <property type="entry name" value="FAD_PCMH"/>
    <property type="match status" value="1"/>
</dbReference>
<dbReference type="InterPro" id="IPR012951">
    <property type="entry name" value="BBE"/>
</dbReference>
<dbReference type="InterPro" id="IPR006094">
    <property type="entry name" value="Oxid_FAD_bind_N"/>
</dbReference>
<comment type="caution">
    <text evidence="5">The sequence shown here is derived from an EMBL/GenBank/DDBJ whole genome shotgun (WGS) entry which is preliminary data.</text>
</comment>
<evidence type="ECO:0000313" key="5">
    <source>
        <dbReference type="EMBL" id="OAA69974.1"/>
    </source>
</evidence>
<sequence>MRLVRYIFLVVLPLASAKCKCTPLGDCWPSESTWSDFNSTIEGKLIRNEPIAKSCYQGIGYDGEKCQDIALNWSDNAWLAEFPTGYSYPLIETCAPINASLGFQHYPQCDLGNFPAYTVNATSAQHVAAAIEFAKDYNIRLVIKNTGHDIAYRSQGYGSLSIWVKYINEGLHYQDSYKPSDKSCHANYTGRAIRIGGGYVWDDLYKFAHDHGSIVVGGGDSTVGTIGGYLQGGGHGPLSHEFGLGADNVLEWQAVLASGEIVTANACQNQDLFAALRGGGGGTYGIVTSATIKAYKDQPVLGHDLVIAAIDDSSALVNATGNILSGYPEVVEEGFSGSAILSRIARPLAYTHSFAKLLKSNSTSVVERAKGVMNQRIVEKLIGLNGTSLSVKSTFTQHPSFLSWYTATHDGTPGQNRPIMASRFLDKASLQSSPKKLSSLVETLIAGQGAETATYSATLFNLVAGGKVLEPQPLTAVNPAWRKTYVLAQQIDFWPDNSGYQEIAQVKRDLTDKKLKALKELAPGMGTYGNEADPWDPDWRNDWFGEDNYRFLLSVKQKYDPDNVFWCWRCVGNDAWAEVTGGALYGPLCEAEL</sequence>
<keyword evidence="2" id="KW-0560">Oxidoreductase</keyword>
<dbReference type="EMBL" id="AZHF01000010">
    <property type="protein sequence ID" value="OAA69974.1"/>
    <property type="molecule type" value="Genomic_DNA"/>
</dbReference>
<dbReference type="InterPro" id="IPR016169">
    <property type="entry name" value="FAD-bd_PCMH_sub2"/>
</dbReference>
<feature type="domain" description="FAD-binding PCMH-type" evidence="4">
    <location>
        <begin position="111"/>
        <end position="297"/>
    </location>
</feature>
<evidence type="ECO:0000259" key="4">
    <source>
        <dbReference type="PROSITE" id="PS51387"/>
    </source>
</evidence>
<name>A0A162LFN0_CORDF</name>
<dbReference type="PANTHER" id="PTHR13878">
    <property type="entry name" value="GULONOLACTONE OXIDASE"/>
    <property type="match status" value="1"/>
</dbReference>
<dbReference type="Pfam" id="PF08031">
    <property type="entry name" value="BBE"/>
    <property type="match status" value="1"/>
</dbReference>
<evidence type="ECO:0000256" key="2">
    <source>
        <dbReference type="ARBA" id="ARBA00023002"/>
    </source>
</evidence>
<reference evidence="5 6" key="1">
    <citation type="journal article" date="2016" name="Genome Biol. Evol.">
        <title>Divergent and convergent evolution of fungal pathogenicity.</title>
        <authorList>
            <person name="Shang Y."/>
            <person name="Xiao G."/>
            <person name="Zheng P."/>
            <person name="Cen K."/>
            <person name="Zhan S."/>
            <person name="Wang C."/>
        </authorList>
    </citation>
    <scope>NUCLEOTIDE SEQUENCE [LARGE SCALE GENOMIC DNA]</scope>
    <source>
        <strain evidence="5 6">RCEF 1005</strain>
    </source>
</reference>
<feature type="signal peptide" evidence="3">
    <location>
        <begin position="1"/>
        <end position="17"/>
    </location>
</feature>
<dbReference type="InterPro" id="IPR016166">
    <property type="entry name" value="FAD-bd_PCMH"/>
</dbReference>
<evidence type="ECO:0000313" key="6">
    <source>
        <dbReference type="Proteomes" id="UP000076881"/>
    </source>
</evidence>
<dbReference type="AlphaFoldDB" id="A0A162LFN0"/>
<dbReference type="Pfam" id="PF01565">
    <property type="entry name" value="FAD_binding_4"/>
    <property type="match status" value="1"/>
</dbReference>
<feature type="chain" id="PRO_5007837118" evidence="3">
    <location>
        <begin position="18"/>
        <end position="593"/>
    </location>
</feature>
<gene>
    <name evidence="5" type="ORF">LEL_09790</name>
</gene>
<evidence type="ECO:0000256" key="3">
    <source>
        <dbReference type="SAM" id="SignalP"/>
    </source>
</evidence>
<proteinExistence type="inferred from homology"/>
<comment type="similarity">
    <text evidence="1">Belongs to the oxygen-dependent FAD-linked oxidoreductase family.</text>
</comment>